<dbReference type="InterPro" id="IPR013103">
    <property type="entry name" value="RVT_2"/>
</dbReference>
<dbReference type="CDD" id="cd09272">
    <property type="entry name" value="RNase_HI_RT_Ty1"/>
    <property type="match status" value="1"/>
</dbReference>
<organism evidence="5">
    <name type="scientific">Tanacetum cinerariifolium</name>
    <name type="common">Dalmatian daisy</name>
    <name type="synonym">Chrysanthemum cinerariifolium</name>
    <dbReference type="NCBI Taxonomy" id="118510"/>
    <lineage>
        <taxon>Eukaryota</taxon>
        <taxon>Viridiplantae</taxon>
        <taxon>Streptophyta</taxon>
        <taxon>Embryophyta</taxon>
        <taxon>Tracheophyta</taxon>
        <taxon>Spermatophyta</taxon>
        <taxon>Magnoliopsida</taxon>
        <taxon>eudicotyledons</taxon>
        <taxon>Gunneridae</taxon>
        <taxon>Pentapetalae</taxon>
        <taxon>asterids</taxon>
        <taxon>campanulids</taxon>
        <taxon>Asterales</taxon>
        <taxon>Asteraceae</taxon>
        <taxon>Asteroideae</taxon>
        <taxon>Anthemideae</taxon>
        <taxon>Anthemidinae</taxon>
        <taxon>Tanacetum</taxon>
    </lineage>
</organism>
<dbReference type="PANTHER" id="PTHR11439">
    <property type="entry name" value="GAG-POL-RELATED RETROTRANSPOSON"/>
    <property type="match status" value="1"/>
</dbReference>
<dbReference type="Pfam" id="PF07727">
    <property type="entry name" value="RVT_2"/>
    <property type="match status" value="1"/>
</dbReference>
<feature type="coiled-coil region" evidence="1">
    <location>
        <begin position="1329"/>
        <end position="1370"/>
    </location>
</feature>
<feature type="compositionally biased region" description="Basic and acidic residues" evidence="2">
    <location>
        <begin position="746"/>
        <end position="773"/>
    </location>
</feature>
<feature type="compositionally biased region" description="Polar residues" evidence="2">
    <location>
        <begin position="1256"/>
        <end position="1276"/>
    </location>
</feature>
<evidence type="ECO:0000313" key="5">
    <source>
        <dbReference type="EMBL" id="GEU78075.1"/>
    </source>
</evidence>
<feature type="non-terminal residue" evidence="5">
    <location>
        <position position="1"/>
    </location>
</feature>
<evidence type="ECO:0000259" key="3">
    <source>
        <dbReference type="Pfam" id="PF07727"/>
    </source>
</evidence>
<feature type="region of interest" description="Disordered" evidence="2">
    <location>
        <begin position="1256"/>
        <end position="1284"/>
    </location>
</feature>
<protein>
    <submittedName>
        <fullName evidence="5">Uncharacterized protein</fullName>
    </submittedName>
</protein>
<keyword evidence="1" id="KW-0175">Coiled coil</keyword>
<feature type="domain" description="Retroviral polymerase SH3-like" evidence="4">
    <location>
        <begin position="618"/>
        <end position="673"/>
    </location>
</feature>
<evidence type="ECO:0000259" key="4">
    <source>
        <dbReference type="Pfam" id="PF25597"/>
    </source>
</evidence>
<feature type="coiled-coil region" evidence="1">
    <location>
        <begin position="328"/>
        <end position="369"/>
    </location>
</feature>
<accession>A0A6L2N086</accession>
<feature type="region of interest" description="Disordered" evidence="2">
    <location>
        <begin position="740"/>
        <end position="777"/>
    </location>
</feature>
<feature type="domain" description="Reverse transcriptase Ty1/copia-type" evidence="3">
    <location>
        <begin position="929"/>
        <end position="1014"/>
    </location>
</feature>
<feature type="region of interest" description="Disordered" evidence="2">
    <location>
        <begin position="297"/>
        <end position="316"/>
    </location>
</feature>
<dbReference type="InterPro" id="IPR057670">
    <property type="entry name" value="SH3_retrovirus"/>
</dbReference>
<dbReference type="PANTHER" id="PTHR11439:SF495">
    <property type="entry name" value="REVERSE TRANSCRIPTASE, RNA-DEPENDENT DNA POLYMERASE-RELATED"/>
    <property type="match status" value="1"/>
</dbReference>
<evidence type="ECO:0000256" key="1">
    <source>
        <dbReference type="SAM" id="Coils"/>
    </source>
</evidence>
<dbReference type="Pfam" id="PF25597">
    <property type="entry name" value="SH3_retrovirus"/>
    <property type="match status" value="1"/>
</dbReference>
<evidence type="ECO:0000256" key="2">
    <source>
        <dbReference type="SAM" id="MobiDB-lite"/>
    </source>
</evidence>
<sequence length="1513" mass="171896">EMDQDSPHMVAASKLPMLKPENGATLPKIQAVEGVKTLMPITSIEDKVQRRLEVKARSTLMMGIPNEHQLKFNYIKDAKKLLEAIEKRFGGNDATKKIQRNILKQQFENFSASSSEMLDQTFNRLQKNKVDVDTISMDDLYNNLKVYEPKVKGMASSNSNTRNMAFLSSTNSSTYGVVNIAQAVNTANRVFTARTQVNVVDNLSNVVIYAFLASQPNSPQLKHEDLEQIHLDDMEKINLRWQMAMLTMRARRFLKKTGRKLTVNGNEFLGFDMSKVKFYNNHKKGHFARECRALRNQDTKHKESTRRSGPVETPASTALESCDGLEDIKDLKVEIQMKDIAIEELRRKLEVAYKEKDGIQLSLEKLENASKSLNKLLDCQIVDNYKKGLGYESYNAFAVNPVVENKSSEEETKAVRKNLDAPIVEEWVSDDEEEKVTQPKIVKKTVRPIIVKKKLVKPKQQEKTIRKTVENFKNNRQKIIDLEDGKTSMEQCSNGNNVNTARPKAVVNTVKGNLVNAVKASACWVWKPKTNVIDHVSKHNIASITLKNFDYIDAQGRSKTLIEAARTMLDDSKLPTTFWALLVVYKIEVLVVKPHNKTPYELFHGITPTLSFVRPFGCPVTILNTKDHLGKFDGKADEGFFIRYSLNSKAFRVFNSRTRIVEENLHIRFSENTLNVVGSRPGLFDIDALTRTMNYESIVAGTQSNNYPGTKAYDNASQAKKETEHVNDYILLPLWTADPPFSQDPKNSHDDGFKPSSNDRKKVDEDPNNERPFDPNMPALEDVGTFNFLNEDEDDNIVADMNNMDTTIQMSKNLEEHGFVSTIQQRTNHKDLKNCLFACFLSQEEPKKVSHALKDLRWIEAIQEDLIQFKLQEVWTLVDLLNGKRAIGTKWVFGNKKDKEEIMIRNKARLVDQGHTQKERIDYDEVFAHVMDVKSDFLYGKIEEEVYVCQPPGFEDLDFPDRVYKVEKALYGLHQDPKAWYETLSTYLLDNGFQRGKIDKTLFIKRHKGDILLVQMSSMGELTFFLRLQVKQKNDGIFISQDKDVAEILKKFRFTKVKNASTPMKTQKPLIKDKDGKEVDVHMYRSMIGLLMYLTSSRPDIMFTIYLKGQPKLGLWYPKDSLFDLVAYTNSDYAGASLDKMSTTGGYQFLECRLISWQCKKQTVVANSITKAEYVAASSCCRQVLWIQNQLLNYGPKTTAWNEFSSTMSSAIICFATNQKLNFSKLIFDSMIRNLDNASGKFLMYLRAATTASSLEAEQDSGNMDKTQLKATPNKASSLGTTSGGGLRCQEAMGDKIAQTRFENMSKLSNDSLLAKGNTLHNDEDSLKLNELMELCTNLQSRVLDLEKTKTTQALEITSLKRRVKKLEKKQRSRTHKLKRLYKVGLTVSVDSSKDDQSLGEDVSKQGRKIHDIDADEDITLVNDQDDAKMFDVNDLQGEEVFVEKELADKEVNYEVQKVVEEVVKDINTTKIIVNVAQVSAADEVNAASIATTISAAVTITTDEITLAQYLWK</sequence>
<proteinExistence type="predicted"/>
<comment type="caution">
    <text evidence="5">The sequence shown here is derived from an EMBL/GenBank/DDBJ whole genome shotgun (WGS) entry which is preliminary data.</text>
</comment>
<name>A0A6L2N086_TANCI</name>
<feature type="compositionally biased region" description="Basic and acidic residues" evidence="2">
    <location>
        <begin position="297"/>
        <end position="306"/>
    </location>
</feature>
<dbReference type="EMBL" id="BKCJ010007600">
    <property type="protein sequence ID" value="GEU78075.1"/>
    <property type="molecule type" value="Genomic_DNA"/>
</dbReference>
<gene>
    <name evidence="5" type="ORF">Tci_050053</name>
</gene>
<reference evidence="5" key="1">
    <citation type="journal article" date="2019" name="Sci. Rep.">
        <title>Draft genome of Tanacetum cinerariifolium, the natural source of mosquito coil.</title>
        <authorList>
            <person name="Yamashiro T."/>
            <person name="Shiraishi A."/>
            <person name="Satake H."/>
            <person name="Nakayama K."/>
        </authorList>
    </citation>
    <scope>NUCLEOTIDE SEQUENCE</scope>
</reference>